<evidence type="ECO:0000259" key="5">
    <source>
        <dbReference type="PROSITE" id="PS51296"/>
    </source>
</evidence>
<evidence type="ECO:0000313" key="6">
    <source>
        <dbReference type="EMBL" id="PRX97001.1"/>
    </source>
</evidence>
<keyword evidence="7" id="KW-1185">Reference proteome</keyword>
<accession>A0A2T0PZM1</accession>
<dbReference type="Pfam" id="PF00355">
    <property type="entry name" value="Rieske"/>
    <property type="match status" value="1"/>
</dbReference>
<protein>
    <submittedName>
        <fullName evidence="6">3-phenylpropionate/trans-cinnamate dioxygenase ferredoxin subunit</fullName>
    </submittedName>
</protein>
<feature type="domain" description="Rieske" evidence="5">
    <location>
        <begin position="11"/>
        <end position="110"/>
    </location>
</feature>
<dbReference type="InterPro" id="IPR017941">
    <property type="entry name" value="Rieske_2Fe-2S"/>
</dbReference>
<sequence length="116" mass="12186">MDVTKQVGRRIRVCAVAELPDGEAVRIPREETGTGDAIAVFNDGGEFFALNDTCTHAQGSLAEGWVEDGEVECPVHSGVFCLRTGEALAMPASRDTVGHPVEVSGGEVWLMPGASS</sequence>
<keyword evidence="1" id="KW-0001">2Fe-2S</keyword>
<dbReference type="CDD" id="cd03528">
    <property type="entry name" value="Rieske_RO_ferredoxin"/>
    <property type="match status" value="1"/>
</dbReference>
<dbReference type="EMBL" id="PVZC01000006">
    <property type="protein sequence ID" value="PRX97001.1"/>
    <property type="molecule type" value="Genomic_DNA"/>
</dbReference>
<keyword evidence="6" id="KW-0223">Dioxygenase</keyword>
<dbReference type="NCBIfam" id="NF007422">
    <property type="entry name" value="PRK09965.1"/>
    <property type="match status" value="1"/>
</dbReference>
<dbReference type="InterPro" id="IPR036922">
    <property type="entry name" value="Rieske_2Fe-2S_sf"/>
</dbReference>
<dbReference type="GO" id="GO:0051537">
    <property type="term" value="F:2 iron, 2 sulfur cluster binding"/>
    <property type="evidence" value="ECO:0007669"/>
    <property type="project" value="UniProtKB-KW"/>
</dbReference>
<evidence type="ECO:0000313" key="7">
    <source>
        <dbReference type="Proteomes" id="UP000237846"/>
    </source>
</evidence>
<name>A0A2T0PZM1_9ACTN</name>
<evidence type="ECO:0000256" key="4">
    <source>
        <dbReference type="ARBA" id="ARBA00023014"/>
    </source>
</evidence>
<dbReference type="GO" id="GO:0004497">
    <property type="term" value="F:monooxygenase activity"/>
    <property type="evidence" value="ECO:0007669"/>
    <property type="project" value="UniProtKB-ARBA"/>
</dbReference>
<evidence type="ECO:0000256" key="1">
    <source>
        <dbReference type="ARBA" id="ARBA00022714"/>
    </source>
</evidence>
<dbReference type="GO" id="GO:0051213">
    <property type="term" value="F:dioxygenase activity"/>
    <property type="evidence" value="ECO:0007669"/>
    <property type="project" value="UniProtKB-KW"/>
</dbReference>
<dbReference type="GO" id="GO:0046872">
    <property type="term" value="F:metal ion binding"/>
    <property type="evidence" value="ECO:0007669"/>
    <property type="project" value="UniProtKB-KW"/>
</dbReference>
<gene>
    <name evidence="6" type="ORF">CLV72_10636</name>
</gene>
<keyword evidence="2" id="KW-0479">Metal-binding</keyword>
<keyword evidence="4" id="KW-0411">Iron-sulfur</keyword>
<dbReference type="GO" id="GO:0016705">
    <property type="term" value="F:oxidoreductase activity, acting on paired donors, with incorporation or reduction of molecular oxygen"/>
    <property type="evidence" value="ECO:0007669"/>
    <property type="project" value="UniProtKB-ARBA"/>
</dbReference>
<organism evidence="6 7">
    <name type="scientific">Allonocardiopsis opalescens</name>
    <dbReference type="NCBI Taxonomy" id="1144618"/>
    <lineage>
        <taxon>Bacteria</taxon>
        <taxon>Bacillati</taxon>
        <taxon>Actinomycetota</taxon>
        <taxon>Actinomycetes</taxon>
        <taxon>Streptosporangiales</taxon>
        <taxon>Allonocardiopsis</taxon>
    </lineage>
</organism>
<evidence type="ECO:0000256" key="2">
    <source>
        <dbReference type="ARBA" id="ARBA00022723"/>
    </source>
</evidence>
<reference evidence="6 7" key="1">
    <citation type="submission" date="2018-03" db="EMBL/GenBank/DDBJ databases">
        <title>Genomic Encyclopedia of Archaeal and Bacterial Type Strains, Phase II (KMG-II): from individual species to whole genera.</title>
        <authorList>
            <person name="Goeker M."/>
        </authorList>
    </citation>
    <scope>NUCLEOTIDE SEQUENCE [LARGE SCALE GENOMIC DNA]</scope>
    <source>
        <strain evidence="6 7">DSM 45601</strain>
    </source>
</reference>
<proteinExistence type="predicted"/>
<dbReference type="PROSITE" id="PS51296">
    <property type="entry name" value="RIESKE"/>
    <property type="match status" value="1"/>
</dbReference>
<keyword evidence="6" id="KW-0560">Oxidoreductase</keyword>
<evidence type="ECO:0000256" key="3">
    <source>
        <dbReference type="ARBA" id="ARBA00023004"/>
    </source>
</evidence>
<dbReference type="AlphaFoldDB" id="A0A2T0PZM1"/>
<keyword evidence="3" id="KW-0408">Iron</keyword>
<comment type="caution">
    <text evidence="6">The sequence shown here is derived from an EMBL/GenBank/DDBJ whole genome shotgun (WGS) entry which is preliminary data.</text>
</comment>
<dbReference type="Gene3D" id="2.102.10.10">
    <property type="entry name" value="Rieske [2Fe-2S] iron-sulphur domain"/>
    <property type="match status" value="1"/>
</dbReference>
<dbReference type="PANTHER" id="PTHR21496">
    <property type="entry name" value="FERREDOXIN-RELATED"/>
    <property type="match status" value="1"/>
</dbReference>
<dbReference type="Proteomes" id="UP000237846">
    <property type="component" value="Unassembled WGS sequence"/>
</dbReference>
<dbReference type="PANTHER" id="PTHR21496:SF23">
    <property type="entry name" value="3-PHENYLPROPIONATE_CINNAMIC ACID DIOXYGENASE FERREDOXIN SUBUNIT"/>
    <property type="match status" value="1"/>
</dbReference>
<dbReference type="SUPFAM" id="SSF50022">
    <property type="entry name" value="ISP domain"/>
    <property type="match status" value="1"/>
</dbReference>
<dbReference type="RefSeq" id="WP_211302981.1">
    <property type="nucleotide sequence ID" value="NZ_PVZC01000006.1"/>
</dbReference>